<reference evidence="2" key="1">
    <citation type="journal article" date="2024" name="Int. J. Syst. Evol. Microbiol.">
        <title>Pectobacterium araliae sp. nov., a pathogen causing bacterial soft rot of Japanese angelica tree in Japan.</title>
        <authorList>
            <person name="Sawada H."/>
            <person name="Someya N."/>
            <person name="Morohoshi T."/>
            <person name="Ono M."/>
            <person name="Satou M."/>
        </authorList>
    </citation>
    <scope>NUCLEOTIDE SEQUENCE [LARGE SCALE GENOMIC DNA]</scope>
    <source>
        <strain evidence="2">MAFF 302110</strain>
    </source>
</reference>
<protein>
    <submittedName>
        <fullName evidence="1">Uncharacterized protein</fullName>
    </submittedName>
</protein>
<evidence type="ECO:0000313" key="2">
    <source>
        <dbReference type="Proteomes" id="UP001377830"/>
    </source>
</evidence>
<gene>
    <name evidence="1" type="ORF">PEC302110_39290</name>
</gene>
<keyword evidence="2" id="KW-1185">Reference proteome</keyword>
<dbReference type="KEGG" id="parl:PEC302110_39290"/>
<accession>A0AAN0KLX4</accession>
<dbReference type="EMBL" id="AP028908">
    <property type="protein sequence ID" value="BES86832.1"/>
    <property type="molecule type" value="Genomic_DNA"/>
</dbReference>
<dbReference type="AlphaFoldDB" id="A0AAN0KLX4"/>
<sequence>MKDQFTRIQGQQAFIISSHRGTVVGDAEVQGEAHDSLQVKNNIAVTSVNGSITLTAGASSLTLFNNGDIELKGVNVNVIGSSRIDLNK</sequence>
<proteinExistence type="predicted"/>
<dbReference type="Proteomes" id="UP001377830">
    <property type="component" value="Chromosome"/>
</dbReference>
<evidence type="ECO:0000313" key="1">
    <source>
        <dbReference type="EMBL" id="BES86832.1"/>
    </source>
</evidence>
<organism evidence="1 2">
    <name type="scientific">Pectobacterium araliae</name>
    <dbReference type="NCBI Taxonomy" id="3073862"/>
    <lineage>
        <taxon>Bacteria</taxon>
        <taxon>Pseudomonadati</taxon>
        <taxon>Pseudomonadota</taxon>
        <taxon>Gammaproteobacteria</taxon>
        <taxon>Enterobacterales</taxon>
        <taxon>Pectobacteriaceae</taxon>
        <taxon>Pectobacterium</taxon>
    </lineage>
</organism>
<name>A0AAN0KLX4_9GAMM</name>